<feature type="transmembrane region" description="Helical" evidence="7">
    <location>
        <begin position="164"/>
        <end position="180"/>
    </location>
</feature>
<feature type="transmembrane region" description="Helical" evidence="7">
    <location>
        <begin position="135"/>
        <end position="157"/>
    </location>
</feature>
<keyword evidence="9" id="KW-1185">Reference proteome</keyword>
<feature type="transmembrane region" description="Helical" evidence="7">
    <location>
        <begin position="278"/>
        <end position="301"/>
    </location>
</feature>
<proteinExistence type="predicted"/>
<evidence type="ECO:0000313" key="9">
    <source>
        <dbReference type="Proteomes" id="UP000260649"/>
    </source>
</evidence>
<keyword evidence="2" id="KW-0813">Transport</keyword>
<dbReference type="InterPro" id="IPR048279">
    <property type="entry name" value="MdtK-like"/>
</dbReference>
<feature type="transmembrane region" description="Helical" evidence="7">
    <location>
        <begin position="409"/>
        <end position="432"/>
    </location>
</feature>
<feature type="transmembrane region" description="Helical" evidence="7">
    <location>
        <begin position="344"/>
        <end position="362"/>
    </location>
</feature>
<dbReference type="PANTHER" id="PTHR43549">
    <property type="entry name" value="MULTIDRUG RESISTANCE PROTEIN YPNP-RELATED"/>
    <property type="match status" value="1"/>
</dbReference>
<comment type="subcellular location">
    <subcellularLocation>
        <location evidence="1">Cell membrane</location>
        <topology evidence="1">Multi-pass membrane protein</topology>
    </subcellularLocation>
</comment>
<dbReference type="OrthoDB" id="9776324at2"/>
<keyword evidence="4 7" id="KW-0812">Transmembrane</keyword>
<gene>
    <name evidence="8" type="ORF">DV520_03165</name>
</gene>
<dbReference type="GO" id="GO:0015297">
    <property type="term" value="F:antiporter activity"/>
    <property type="evidence" value="ECO:0007669"/>
    <property type="project" value="InterPro"/>
</dbReference>
<feature type="transmembrane region" description="Helical" evidence="7">
    <location>
        <begin position="192"/>
        <end position="212"/>
    </location>
</feature>
<organism evidence="8 9">
    <name type="scientific">Evtepia gabavorous</name>
    <dbReference type="NCBI Taxonomy" id="2211183"/>
    <lineage>
        <taxon>Bacteria</taxon>
        <taxon>Bacillati</taxon>
        <taxon>Bacillota</taxon>
        <taxon>Clostridia</taxon>
        <taxon>Eubacteriales</taxon>
        <taxon>Evtepia</taxon>
    </lineage>
</organism>
<keyword evidence="5 7" id="KW-1133">Transmembrane helix</keyword>
<dbReference type="GO" id="GO:0042910">
    <property type="term" value="F:xenobiotic transmembrane transporter activity"/>
    <property type="evidence" value="ECO:0007669"/>
    <property type="project" value="InterPro"/>
</dbReference>
<name>A0A3E2B5M8_9FIRM</name>
<dbReference type="InterPro" id="IPR002528">
    <property type="entry name" value="MATE_fam"/>
</dbReference>
<protein>
    <submittedName>
        <fullName evidence="8">MATE family efflux transporter</fullName>
    </submittedName>
</protein>
<feature type="transmembrane region" description="Helical" evidence="7">
    <location>
        <begin position="313"/>
        <end position="332"/>
    </location>
</feature>
<keyword evidence="3" id="KW-1003">Cell membrane</keyword>
<feature type="transmembrane region" description="Helical" evidence="7">
    <location>
        <begin position="15"/>
        <end position="36"/>
    </location>
</feature>
<dbReference type="GO" id="GO:0005886">
    <property type="term" value="C:plasma membrane"/>
    <property type="evidence" value="ECO:0007669"/>
    <property type="project" value="UniProtKB-SubCell"/>
</dbReference>
<dbReference type="AlphaFoldDB" id="A0A3E2B5M8"/>
<dbReference type="CDD" id="cd13138">
    <property type="entry name" value="MATE_yoeA_like"/>
    <property type="match status" value="1"/>
</dbReference>
<dbReference type="GeneID" id="97994742"/>
<evidence type="ECO:0000256" key="1">
    <source>
        <dbReference type="ARBA" id="ARBA00004651"/>
    </source>
</evidence>
<evidence type="ECO:0000256" key="5">
    <source>
        <dbReference type="ARBA" id="ARBA00022989"/>
    </source>
</evidence>
<feature type="transmembrane region" description="Helical" evidence="7">
    <location>
        <begin position="48"/>
        <end position="71"/>
    </location>
</feature>
<accession>A0A3E2B5M8</accession>
<evidence type="ECO:0000256" key="2">
    <source>
        <dbReference type="ARBA" id="ARBA00022448"/>
    </source>
</evidence>
<comment type="caution">
    <text evidence="8">The sequence shown here is derived from an EMBL/GenBank/DDBJ whole genome shotgun (WGS) entry which is preliminary data.</text>
</comment>
<evidence type="ECO:0000256" key="3">
    <source>
        <dbReference type="ARBA" id="ARBA00022475"/>
    </source>
</evidence>
<evidence type="ECO:0000256" key="6">
    <source>
        <dbReference type="ARBA" id="ARBA00023136"/>
    </source>
</evidence>
<sequence>MSKNFDIIHGNPSQCLFAMVLPMMAAMFLNMAYNLVDSLWIGNLLGESAYAALTAATPILLLLNSIAMGATNGVAILLSQAIGAGETRRTRTILFTSFILSIVFSLGMTGLLEGMVSPLLRFLQVPSELYEMTCLYLRIYLIGYGAVYLYCYFAAVLRSFGDTVFQMLAMLVCTVLNGALDPLLIHGFGLQGAAAATVLSQGICLGFMVCYLRKKALFSFHAADWSGKELGTICLKSLPAAFQQSIPAISTSVLTAIVSGFGVTALAAYGVAGKLELLLFYPAMSFQMVLTTIVGQCIGAGRRDRAWVYCKTALLWGGGLLIILSCGVVGLAHPLSELFVDSKAVAEVVAGYFQVVSVGYLFNMETNCFLGAVNGMGHPGHSMLCMVLYYLIIRIPLACLLSSAGLNGIWAAVLCSHVAAVVTACLLARGLASRKKSPI</sequence>
<feature type="transmembrane region" description="Helical" evidence="7">
    <location>
        <begin position="92"/>
        <end position="115"/>
    </location>
</feature>
<dbReference type="PIRSF" id="PIRSF006603">
    <property type="entry name" value="DinF"/>
    <property type="match status" value="1"/>
</dbReference>
<evidence type="ECO:0000313" key="8">
    <source>
        <dbReference type="EMBL" id="RFT07328.1"/>
    </source>
</evidence>
<keyword evidence="6 7" id="KW-0472">Membrane</keyword>
<evidence type="ECO:0000256" key="7">
    <source>
        <dbReference type="SAM" id="Phobius"/>
    </source>
</evidence>
<dbReference type="PANTHER" id="PTHR43549:SF3">
    <property type="entry name" value="MULTIDRUG RESISTANCE PROTEIN YPNP-RELATED"/>
    <property type="match status" value="1"/>
</dbReference>
<feature type="transmembrane region" description="Helical" evidence="7">
    <location>
        <begin position="253"/>
        <end position="272"/>
    </location>
</feature>
<dbReference type="RefSeq" id="WP_117141767.1">
    <property type="nucleotide sequence ID" value="NZ_QIML01000003.1"/>
</dbReference>
<dbReference type="NCBIfam" id="TIGR00797">
    <property type="entry name" value="matE"/>
    <property type="match status" value="1"/>
</dbReference>
<dbReference type="InterPro" id="IPR052031">
    <property type="entry name" value="Membrane_Transporter-Flippase"/>
</dbReference>
<dbReference type="Pfam" id="PF01554">
    <property type="entry name" value="MatE"/>
    <property type="match status" value="2"/>
</dbReference>
<dbReference type="Proteomes" id="UP000260649">
    <property type="component" value="Unassembled WGS sequence"/>
</dbReference>
<reference evidence="8 9" key="1">
    <citation type="submission" date="2018-07" db="EMBL/GenBank/DDBJ databases">
        <title>GABA Modulating Bacteria of the Human Gut Microbiota.</title>
        <authorList>
            <person name="Strandwitz P."/>
            <person name="Kim K.H."/>
            <person name="Terekhova D."/>
            <person name="Liu J.K."/>
            <person name="Sharma A."/>
            <person name="Levering J."/>
            <person name="Mcdonald D."/>
            <person name="Dietrich D."/>
            <person name="Ramadhar T.R."/>
            <person name="Lekbua A."/>
            <person name="Mroue N."/>
            <person name="Liston C."/>
            <person name="Stewart E.J."/>
            <person name="Dubin M.J."/>
            <person name="Zengler K."/>
            <person name="Knight R."/>
            <person name="Gilbert J.A."/>
            <person name="Clardy J."/>
            <person name="Lewis K."/>
        </authorList>
    </citation>
    <scope>NUCLEOTIDE SEQUENCE [LARGE SCALE GENOMIC DNA]</scope>
    <source>
        <strain evidence="8 9">KLE1738</strain>
    </source>
</reference>
<dbReference type="EMBL" id="QQRQ01000003">
    <property type="protein sequence ID" value="RFT07328.1"/>
    <property type="molecule type" value="Genomic_DNA"/>
</dbReference>
<evidence type="ECO:0000256" key="4">
    <source>
        <dbReference type="ARBA" id="ARBA00022692"/>
    </source>
</evidence>